<organism evidence="1 2">
    <name type="scientific">Candidatus Onthovivens merdipullorum</name>
    <dbReference type="NCBI Taxonomy" id="2840889"/>
    <lineage>
        <taxon>Bacteria</taxon>
        <taxon>Bacillati</taxon>
        <taxon>Bacillota</taxon>
        <taxon>Bacilli</taxon>
        <taxon>Bacillales</taxon>
        <taxon>Candidatus Onthovivens</taxon>
    </lineage>
</organism>
<gene>
    <name evidence="1" type="ORF">IAC58_01645</name>
</gene>
<proteinExistence type="predicted"/>
<evidence type="ECO:0000313" key="2">
    <source>
        <dbReference type="Proteomes" id="UP000823613"/>
    </source>
</evidence>
<name>A0A9D9DGI9_9BACL</name>
<dbReference type="AlphaFoldDB" id="A0A9D9DGI9"/>
<reference evidence="1" key="1">
    <citation type="submission" date="2020-10" db="EMBL/GenBank/DDBJ databases">
        <authorList>
            <person name="Gilroy R."/>
        </authorList>
    </citation>
    <scope>NUCLEOTIDE SEQUENCE</scope>
    <source>
        <strain evidence="1">11159</strain>
    </source>
</reference>
<dbReference type="Proteomes" id="UP000823613">
    <property type="component" value="Unassembled WGS sequence"/>
</dbReference>
<sequence>IDYYKNCTGKDLEKAKELYSELNNEPLIKNYKNIKEILHNDIDTLRGIIKQ</sequence>
<comment type="caution">
    <text evidence="1">The sequence shown here is derived from an EMBL/GenBank/DDBJ whole genome shotgun (WGS) entry which is preliminary data.</text>
</comment>
<evidence type="ECO:0000313" key="1">
    <source>
        <dbReference type="EMBL" id="MBO8427247.1"/>
    </source>
</evidence>
<accession>A0A9D9DGI9</accession>
<feature type="non-terminal residue" evidence="1">
    <location>
        <position position="1"/>
    </location>
</feature>
<dbReference type="EMBL" id="JADIMY010000031">
    <property type="protein sequence ID" value="MBO8427247.1"/>
    <property type="molecule type" value="Genomic_DNA"/>
</dbReference>
<protein>
    <submittedName>
        <fullName evidence="1">Uncharacterized protein</fullName>
    </submittedName>
</protein>
<reference evidence="1" key="2">
    <citation type="journal article" date="2021" name="PeerJ">
        <title>Extensive microbial diversity within the chicken gut microbiome revealed by metagenomics and culture.</title>
        <authorList>
            <person name="Gilroy R."/>
            <person name="Ravi A."/>
            <person name="Getino M."/>
            <person name="Pursley I."/>
            <person name="Horton D.L."/>
            <person name="Alikhan N.F."/>
            <person name="Baker D."/>
            <person name="Gharbi K."/>
            <person name="Hall N."/>
            <person name="Watson M."/>
            <person name="Adriaenssens E.M."/>
            <person name="Foster-Nyarko E."/>
            <person name="Jarju S."/>
            <person name="Secka A."/>
            <person name="Antonio M."/>
            <person name="Oren A."/>
            <person name="Chaudhuri R.R."/>
            <person name="La Ragione R."/>
            <person name="Hildebrand F."/>
            <person name="Pallen M.J."/>
        </authorList>
    </citation>
    <scope>NUCLEOTIDE SEQUENCE</scope>
    <source>
        <strain evidence="1">11159</strain>
    </source>
</reference>